<dbReference type="SUPFAM" id="SSF49265">
    <property type="entry name" value="Fibronectin type III"/>
    <property type="match status" value="1"/>
</dbReference>
<dbReference type="InterPro" id="IPR036116">
    <property type="entry name" value="FN3_sf"/>
</dbReference>
<name>A0A183IFS1_9BILA</name>
<reference evidence="1 2" key="2">
    <citation type="submission" date="2018-11" db="EMBL/GenBank/DDBJ databases">
        <authorList>
            <consortium name="Pathogen Informatics"/>
        </authorList>
    </citation>
    <scope>NUCLEOTIDE SEQUENCE [LARGE SCALE GENOMIC DNA]</scope>
</reference>
<keyword evidence="2" id="KW-1185">Reference proteome</keyword>
<organism evidence="3">
    <name type="scientific">Soboliphyme baturini</name>
    <dbReference type="NCBI Taxonomy" id="241478"/>
    <lineage>
        <taxon>Eukaryota</taxon>
        <taxon>Metazoa</taxon>
        <taxon>Ecdysozoa</taxon>
        <taxon>Nematoda</taxon>
        <taxon>Enoplea</taxon>
        <taxon>Dorylaimia</taxon>
        <taxon>Dioctophymatida</taxon>
        <taxon>Dioctophymatoidea</taxon>
        <taxon>Soboliphymatidae</taxon>
        <taxon>Soboliphyme</taxon>
    </lineage>
</organism>
<reference evidence="3" key="1">
    <citation type="submission" date="2016-06" db="UniProtKB">
        <authorList>
            <consortium name="WormBaseParasite"/>
        </authorList>
    </citation>
    <scope>IDENTIFICATION</scope>
</reference>
<protein>
    <submittedName>
        <fullName evidence="3">Fibronectin type-III domain-containing protein</fullName>
    </submittedName>
</protein>
<gene>
    <name evidence="1" type="ORF">SBAD_LOCUS2465</name>
</gene>
<dbReference type="WBParaSite" id="SBAD_0000258201-mRNA-1">
    <property type="protein sequence ID" value="SBAD_0000258201-mRNA-1"/>
    <property type="gene ID" value="SBAD_0000258201"/>
</dbReference>
<dbReference type="AlphaFoldDB" id="A0A183IFS1"/>
<proteinExistence type="predicted"/>
<accession>A0A183IFS1</accession>
<dbReference type="Proteomes" id="UP000270296">
    <property type="component" value="Unassembled WGS sequence"/>
</dbReference>
<sequence length="124" mass="14213">MGSVCRDGGGEVRRVTGIAERPQLTDSFSCFLVGDLLVKNVSVQAMSDSSAFVSWEPSTDHRVHGYKVSIDWFDALSFSPLNRLLSLRMYFSFLSFTWKFFFCTSSHRCVNYSFRFTLVNFHLL</sequence>
<evidence type="ECO:0000313" key="1">
    <source>
        <dbReference type="EMBL" id="VDO97705.1"/>
    </source>
</evidence>
<evidence type="ECO:0000313" key="3">
    <source>
        <dbReference type="WBParaSite" id="SBAD_0000258201-mRNA-1"/>
    </source>
</evidence>
<dbReference type="EMBL" id="UZAM01007239">
    <property type="protein sequence ID" value="VDO97705.1"/>
    <property type="molecule type" value="Genomic_DNA"/>
</dbReference>
<evidence type="ECO:0000313" key="2">
    <source>
        <dbReference type="Proteomes" id="UP000270296"/>
    </source>
</evidence>